<name>A0A7J6PP04_PEROL</name>
<accession>A0A7J6PP04</accession>
<proteinExistence type="predicted"/>
<keyword evidence="1" id="KW-0732">Signal</keyword>
<feature type="signal peptide" evidence="1">
    <location>
        <begin position="1"/>
        <end position="19"/>
    </location>
</feature>
<dbReference type="EMBL" id="JABANP010000004">
    <property type="protein sequence ID" value="KAF4697241.1"/>
    <property type="molecule type" value="Genomic_DNA"/>
</dbReference>
<sequence>MAVFLRRLISLLFVSSANALRPGTYVADVETGSYIFLAVFMVKDGDGFPTVDVIYKCHQSYGGVVGPFPVRPGSNSNEYVIDYDSGEDASPVTEMRELCPEIPVADGDFRLLKQNADGTLSTHMENRMLSMPMADSNYASVYYHRRPGVVITMIVLAYGPDRRSKRSSTVSRFGNVEPIFECRGIKLRAWTDTLDIYRDESRYPEVQYYLGDEWELEDWGPFMHEVGQVCGLNLQPHDLLYFLRTTHTTIITELEGDFIELTMAESATT</sequence>
<protein>
    <submittedName>
        <fullName evidence="2">Uncharacterized protein</fullName>
    </submittedName>
</protein>
<comment type="caution">
    <text evidence="2">The sequence shown here is derived from an EMBL/GenBank/DDBJ whole genome shotgun (WGS) entry which is preliminary data.</text>
</comment>
<evidence type="ECO:0000256" key="1">
    <source>
        <dbReference type="SAM" id="SignalP"/>
    </source>
</evidence>
<evidence type="ECO:0000313" key="3">
    <source>
        <dbReference type="Proteomes" id="UP000541610"/>
    </source>
</evidence>
<gene>
    <name evidence="2" type="ORF">FOZ60_009865</name>
</gene>
<evidence type="ECO:0000313" key="2">
    <source>
        <dbReference type="EMBL" id="KAF4697241.1"/>
    </source>
</evidence>
<dbReference type="Proteomes" id="UP000541610">
    <property type="component" value="Unassembled WGS sequence"/>
</dbReference>
<feature type="chain" id="PRO_5029734361" evidence="1">
    <location>
        <begin position="20"/>
        <end position="269"/>
    </location>
</feature>
<reference evidence="2 3" key="1">
    <citation type="submission" date="2020-04" db="EMBL/GenBank/DDBJ databases">
        <title>Perkinsus olseni comparative genomics.</title>
        <authorList>
            <person name="Bogema D.R."/>
        </authorList>
    </citation>
    <scope>NUCLEOTIDE SEQUENCE [LARGE SCALE GENOMIC DNA]</scope>
    <source>
        <strain evidence="2">00978-12</strain>
    </source>
</reference>
<organism evidence="2 3">
    <name type="scientific">Perkinsus olseni</name>
    <name type="common">Perkinsus atlanticus</name>
    <dbReference type="NCBI Taxonomy" id="32597"/>
    <lineage>
        <taxon>Eukaryota</taxon>
        <taxon>Sar</taxon>
        <taxon>Alveolata</taxon>
        <taxon>Perkinsozoa</taxon>
        <taxon>Perkinsea</taxon>
        <taxon>Perkinsida</taxon>
        <taxon>Perkinsidae</taxon>
        <taxon>Perkinsus</taxon>
    </lineage>
</organism>
<dbReference type="AlphaFoldDB" id="A0A7J6PP04"/>